<accession>A0A2K9P3L2</accession>
<protein>
    <submittedName>
        <fullName evidence="2">Uncharacterized protein</fullName>
    </submittedName>
</protein>
<dbReference type="KEGG" id="mpec:B9O19_01654"/>
<sequence>MKKTRNRIIRAAACIGVGVAVLGMAVFANFDNANGYGVVKEAAKNTFFSSDNVTADINVSADLEGSNLFGGKALIKKDAGGDVKMQTSSQSYDETGTLVDTDNLMTIQDGYRLSSYTYNTDEGPETHKTKYKMSDRDISEELFTNTEVLDKQIGFLETLADTLIGDIKNNIVLTDSNDGNRTYTINMTGEQLPKYMTAAFSLFNASLRANYENSNEIFDEENVNIQTMSEMFLNKNEPYVNTISGSVSIDNAGRISAFNGKVVLTGYDNSGAQKNLNMSLDAAFKDYGTTSIERVNADEYEDMSVSVTTKYAVEEDGSGHMTITESDEDVEGDINGSVNLQANNKDGTFSTYTVSSDGKLRDENGNVVTVVNNESSEAVNDAA</sequence>
<organism evidence="2 3">
    <name type="scientific">Monoglobus pectinilyticus</name>
    <dbReference type="NCBI Taxonomy" id="1981510"/>
    <lineage>
        <taxon>Bacteria</taxon>
        <taxon>Bacillati</taxon>
        <taxon>Bacillota</taxon>
        <taxon>Clostridia</taxon>
        <taxon>Monoglobales</taxon>
        <taxon>Monoglobaceae</taxon>
        <taxon>Monoglobus</taxon>
    </lineage>
</organism>
<dbReference type="RefSeq" id="WP_102365982.1">
    <property type="nucleotide sequence ID" value="NZ_CP020991.1"/>
</dbReference>
<evidence type="ECO:0000256" key="1">
    <source>
        <dbReference type="SAM" id="SignalP"/>
    </source>
</evidence>
<dbReference type="GeneID" id="98063043"/>
<dbReference type="Proteomes" id="UP000235589">
    <property type="component" value="Chromosome"/>
</dbReference>
<evidence type="ECO:0000313" key="2">
    <source>
        <dbReference type="EMBL" id="AUO19810.1"/>
    </source>
</evidence>
<dbReference type="AlphaFoldDB" id="A0A2K9P3L2"/>
<proteinExistence type="predicted"/>
<dbReference type="OrthoDB" id="2820357at2"/>
<keyword evidence="3" id="KW-1185">Reference proteome</keyword>
<reference evidence="2 3" key="1">
    <citation type="submission" date="2017-04" db="EMBL/GenBank/DDBJ databases">
        <title>Monoglobus pectinilyticus 14 draft genome.</title>
        <authorList>
            <person name="Kim C."/>
            <person name="Rosendale D.I."/>
            <person name="Kelly W.J."/>
            <person name="Tannock G.W."/>
            <person name="Patchett M.L."/>
            <person name="Jordens J.Z."/>
        </authorList>
    </citation>
    <scope>NUCLEOTIDE SEQUENCE [LARGE SCALE GENOMIC DNA]</scope>
    <source>
        <strain evidence="2 3">14</strain>
    </source>
</reference>
<evidence type="ECO:0000313" key="3">
    <source>
        <dbReference type="Proteomes" id="UP000235589"/>
    </source>
</evidence>
<dbReference type="EMBL" id="CP020991">
    <property type="protein sequence ID" value="AUO19810.1"/>
    <property type="molecule type" value="Genomic_DNA"/>
</dbReference>
<keyword evidence="1" id="KW-0732">Signal</keyword>
<feature type="chain" id="PRO_5014907989" evidence="1">
    <location>
        <begin position="29"/>
        <end position="383"/>
    </location>
</feature>
<gene>
    <name evidence="2" type="ORF">B9O19_01654</name>
</gene>
<feature type="signal peptide" evidence="1">
    <location>
        <begin position="1"/>
        <end position="28"/>
    </location>
</feature>
<name>A0A2K9P3L2_9FIRM</name>